<reference evidence="3 4" key="1">
    <citation type="submission" date="2020-08" db="EMBL/GenBank/DDBJ databases">
        <title>Genomic Encyclopedia of Type Strains, Phase IV (KMG-IV): sequencing the most valuable type-strain genomes for metagenomic binning, comparative biology and taxonomic classification.</title>
        <authorList>
            <person name="Goeker M."/>
        </authorList>
    </citation>
    <scope>NUCLEOTIDE SEQUENCE [LARGE SCALE GENOMIC DNA]</scope>
    <source>
        <strain evidence="3 4">YIM 65646</strain>
    </source>
</reference>
<accession>A0A841FH49</accession>
<dbReference type="EMBL" id="JACHGT010000002">
    <property type="protein sequence ID" value="MBB6033168.1"/>
    <property type="molecule type" value="Genomic_DNA"/>
</dbReference>
<dbReference type="Gene3D" id="2.30.40.10">
    <property type="entry name" value="Urease, subunit C, domain 1"/>
    <property type="match status" value="1"/>
</dbReference>
<gene>
    <name evidence="3" type="ORF">HNR73_001015</name>
</gene>
<dbReference type="InterPro" id="IPR032466">
    <property type="entry name" value="Metal_Hydrolase"/>
</dbReference>
<comment type="caution">
    <text evidence="3">The sequence shown here is derived from an EMBL/GenBank/DDBJ whole genome shotgun (WGS) entry which is preliminary data.</text>
</comment>
<feature type="domain" description="Amidohydrolase-related" evidence="2">
    <location>
        <begin position="52"/>
        <end position="386"/>
    </location>
</feature>
<name>A0A841FH49_9ACTN</name>
<dbReference type="InterPro" id="IPR011059">
    <property type="entry name" value="Metal-dep_hydrolase_composite"/>
</dbReference>
<dbReference type="RefSeq" id="WP_203685946.1">
    <property type="nucleotide sequence ID" value="NZ_BONT01000023.1"/>
</dbReference>
<dbReference type="Proteomes" id="UP000548476">
    <property type="component" value="Unassembled WGS sequence"/>
</dbReference>
<protein>
    <submittedName>
        <fullName evidence="3">Cytosine/adenosine deaminase-related metal-dependent hydrolase</fullName>
    </submittedName>
</protein>
<dbReference type="GO" id="GO:0016810">
    <property type="term" value="F:hydrolase activity, acting on carbon-nitrogen (but not peptide) bonds"/>
    <property type="evidence" value="ECO:0007669"/>
    <property type="project" value="InterPro"/>
</dbReference>
<keyword evidence="4" id="KW-1185">Reference proteome</keyword>
<dbReference type="InterPro" id="IPR050287">
    <property type="entry name" value="MTA/SAH_deaminase"/>
</dbReference>
<keyword evidence="1 3" id="KW-0378">Hydrolase</keyword>
<dbReference type="PANTHER" id="PTHR43794:SF11">
    <property type="entry name" value="AMIDOHYDROLASE-RELATED DOMAIN-CONTAINING PROTEIN"/>
    <property type="match status" value="1"/>
</dbReference>
<evidence type="ECO:0000256" key="1">
    <source>
        <dbReference type="ARBA" id="ARBA00022801"/>
    </source>
</evidence>
<dbReference type="InterPro" id="IPR006680">
    <property type="entry name" value="Amidohydro-rel"/>
</dbReference>
<organism evidence="3 4">
    <name type="scientific">Phytomonospora endophytica</name>
    <dbReference type="NCBI Taxonomy" id="714109"/>
    <lineage>
        <taxon>Bacteria</taxon>
        <taxon>Bacillati</taxon>
        <taxon>Actinomycetota</taxon>
        <taxon>Actinomycetes</taxon>
        <taxon>Micromonosporales</taxon>
        <taxon>Micromonosporaceae</taxon>
        <taxon>Phytomonospora</taxon>
    </lineage>
</organism>
<dbReference type="SUPFAM" id="SSF51338">
    <property type="entry name" value="Composite domain of metallo-dependent hydrolases"/>
    <property type="match status" value="1"/>
</dbReference>
<dbReference type="PANTHER" id="PTHR43794">
    <property type="entry name" value="AMINOHYDROLASE SSNA-RELATED"/>
    <property type="match status" value="1"/>
</dbReference>
<dbReference type="Pfam" id="PF01979">
    <property type="entry name" value="Amidohydro_1"/>
    <property type="match status" value="1"/>
</dbReference>
<dbReference type="SUPFAM" id="SSF51556">
    <property type="entry name" value="Metallo-dependent hydrolases"/>
    <property type="match status" value="1"/>
</dbReference>
<proteinExistence type="predicted"/>
<dbReference type="NCBIfam" id="NF006056">
    <property type="entry name" value="PRK08204.1"/>
    <property type="match status" value="1"/>
</dbReference>
<sequence length="424" mass="43342">MRTLIRNGTVIDTDPVAVHPATDVLIDGDRIAAVGRALPTGDAHVIDATGRYVLPGLVDTHRHTWQTALRGIAADHDLGAYLTRVLGDIGGRVSPADIAVGTLAGALEALDAGVTTLQDFSHALRTPEHADAAVGALRSAGVRALFGYGNPVFGGGDLTDARRVHASTGGLLTMALAPHGPSYSPIETVAADWALARDLDVPLVVHVGSGPVAERPVETLRAHGLLRPGTVYVHGNSLPDAELKLIADSGGTASVAPAVEARMGHGAPVLARFRGAGVPTGLGVDVVTTVAGDMFTLMRAAMLSLDASGGPRLSTADALRMATIEGAAVLGMADRVGSLAAGKQADVILLRADDPNLLGAADPVAAVVTSAHPGNVETVLVAGRVVKRDGRLLDVDRSRLAGELRESTRRLAEYPGSTGAATPV</sequence>
<dbReference type="Gene3D" id="3.20.20.140">
    <property type="entry name" value="Metal-dependent hydrolases"/>
    <property type="match status" value="1"/>
</dbReference>
<evidence type="ECO:0000313" key="3">
    <source>
        <dbReference type="EMBL" id="MBB6033168.1"/>
    </source>
</evidence>
<evidence type="ECO:0000313" key="4">
    <source>
        <dbReference type="Proteomes" id="UP000548476"/>
    </source>
</evidence>
<dbReference type="AlphaFoldDB" id="A0A841FH49"/>
<evidence type="ECO:0000259" key="2">
    <source>
        <dbReference type="Pfam" id="PF01979"/>
    </source>
</evidence>